<dbReference type="PANTHER" id="PTHR24014:SF4">
    <property type="entry name" value="2-OXOGLUTARATE AND IRON-DEPENDENT OXYGENASE DOMAIN-CONTAINING PROTEIN 2"/>
    <property type="match status" value="1"/>
</dbReference>
<evidence type="ECO:0000256" key="3">
    <source>
        <dbReference type="ARBA" id="ARBA00022896"/>
    </source>
</evidence>
<dbReference type="SMART" id="SM00702">
    <property type="entry name" value="P4Hc"/>
    <property type="match status" value="1"/>
</dbReference>
<dbReference type="InterPro" id="IPR005123">
    <property type="entry name" value="Oxoglu/Fe-dep_dioxygenase_dom"/>
</dbReference>
<keyword evidence="6" id="KW-0408">Iron</keyword>
<reference evidence="8 9" key="1">
    <citation type="submission" date="2024-04" db="EMBL/GenBank/DDBJ databases">
        <authorList>
            <consortium name="Genoscope - CEA"/>
            <person name="William W."/>
        </authorList>
    </citation>
    <scope>NUCLEOTIDE SEQUENCE [LARGE SCALE GENOMIC DNA]</scope>
</reference>
<dbReference type="GO" id="GO:0031418">
    <property type="term" value="F:L-ascorbic acid binding"/>
    <property type="evidence" value="ECO:0007669"/>
    <property type="project" value="UniProtKB-KW"/>
</dbReference>
<dbReference type="GO" id="GO:0051213">
    <property type="term" value="F:dioxygenase activity"/>
    <property type="evidence" value="ECO:0007669"/>
    <property type="project" value="UniProtKB-KW"/>
</dbReference>
<dbReference type="InterPro" id="IPR006620">
    <property type="entry name" value="Pro_4_hyd_alph"/>
</dbReference>
<keyword evidence="4" id="KW-0223">Dioxygenase</keyword>
<keyword evidence="9" id="KW-1185">Reference proteome</keyword>
<comment type="caution">
    <text evidence="8">The sequence shown here is derived from an EMBL/GenBank/DDBJ whole genome shotgun (WGS) entry which is preliminary data.</text>
</comment>
<keyword evidence="3" id="KW-0847">Vitamin C</keyword>
<dbReference type="EMBL" id="CAXITT010000006">
    <property type="protein sequence ID" value="CAL1526582.1"/>
    <property type="molecule type" value="Genomic_DNA"/>
</dbReference>
<organism evidence="8 9">
    <name type="scientific">Lymnaea stagnalis</name>
    <name type="common">Great pond snail</name>
    <name type="synonym">Helix stagnalis</name>
    <dbReference type="NCBI Taxonomy" id="6523"/>
    <lineage>
        <taxon>Eukaryota</taxon>
        <taxon>Metazoa</taxon>
        <taxon>Spiralia</taxon>
        <taxon>Lophotrochozoa</taxon>
        <taxon>Mollusca</taxon>
        <taxon>Gastropoda</taxon>
        <taxon>Heterobranchia</taxon>
        <taxon>Euthyneura</taxon>
        <taxon>Panpulmonata</taxon>
        <taxon>Hygrophila</taxon>
        <taxon>Lymnaeoidea</taxon>
        <taxon>Lymnaeidae</taxon>
        <taxon>Lymnaea</taxon>
    </lineage>
</organism>
<comment type="cofactor">
    <cofactor evidence="1">
        <name>L-ascorbate</name>
        <dbReference type="ChEBI" id="CHEBI:38290"/>
    </cofactor>
</comment>
<evidence type="ECO:0000313" key="9">
    <source>
        <dbReference type="Proteomes" id="UP001497497"/>
    </source>
</evidence>
<gene>
    <name evidence="8" type="ORF">GSLYS_00000759001</name>
</gene>
<evidence type="ECO:0000256" key="1">
    <source>
        <dbReference type="ARBA" id="ARBA00001961"/>
    </source>
</evidence>
<protein>
    <recommendedName>
        <fullName evidence="7">Fe2OG dioxygenase domain-containing protein</fullName>
    </recommendedName>
</protein>
<dbReference type="PANTHER" id="PTHR24014">
    <property type="entry name" value="2-OXOGLUTARATE AND IRON-DEPENDENT OXYGENASE DOMAIN-CONTAINING PROTEIN 2"/>
    <property type="match status" value="1"/>
</dbReference>
<evidence type="ECO:0000313" key="8">
    <source>
        <dbReference type="EMBL" id="CAL1526582.1"/>
    </source>
</evidence>
<feature type="domain" description="Fe2OG dioxygenase" evidence="7">
    <location>
        <begin position="218"/>
        <end position="314"/>
    </location>
</feature>
<evidence type="ECO:0000256" key="6">
    <source>
        <dbReference type="ARBA" id="ARBA00023004"/>
    </source>
</evidence>
<dbReference type="Gene3D" id="2.60.120.620">
    <property type="entry name" value="q2cbj1_9rhob like domain"/>
    <property type="match status" value="1"/>
</dbReference>
<evidence type="ECO:0000259" key="7">
    <source>
        <dbReference type="PROSITE" id="PS51471"/>
    </source>
</evidence>
<proteinExistence type="predicted"/>
<evidence type="ECO:0000256" key="4">
    <source>
        <dbReference type="ARBA" id="ARBA00022964"/>
    </source>
</evidence>
<name>A0AAV2H1B2_LYMST</name>
<evidence type="ECO:0000256" key="5">
    <source>
        <dbReference type="ARBA" id="ARBA00023002"/>
    </source>
</evidence>
<dbReference type="Pfam" id="PF25238">
    <property type="entry name" value="OGFOD2-like"/>
    <property type="match status" value="1"/>
</dbReference>
<accession>A0AAV2H1B2</accession>
<dbReference type="PROSITE" id="PS51471">
    <property type="entry name" value="FE2OG_OXY"/>
    <property type="match status" value="1"/>
</dbReference>
<dbReference type="AlphaFoldDB" id="A0AAV2H1B2"/>
<dbReference type="Proteomes" id="UP001497497">
    <property type="component" value="Unassembled WGS sequence"/>
</dbReference>
<sequence length="351" mass="40489">MSSPRPEFVCACFFNKNIFLKKYKLHITYECDRQFQEQYRDALRLKGCSTDKQYDKELAEIHQEITRRRNYHATFLDNYITIQKKYKKLHPHIWKLNFNMLDSRFTAIAQEAQQLLVLEGNRPLRKEMMSHIIDNGGNITDAETFRFPVFTKITCQQIMEEIENFSNCSIKKTQPNTMNKGGVSLDEMGLSEGLITPLIKDYLQPITKVLFPNWGGGSLDSYKSFVVKYEHAGDTNLSWHYDNSEITLNISLNSNFRNGELQLMKPTKDGEEDQGIVVISHEEGHGILHCGRQQHSALPITAGVRYNIIVWMRSSMIRNKLCPMCQEKPTLVQVSTAGDGFYPENSLCNLL</sequence>
<keyword evidence="5" id="KW-0560">Oxidoreductase</keyword>
<keyword evidence="2" id="KW-0479">Metal-binding</keyword>
<dbReference type="GO" id="GO:0016705">
    <property type="term" value="F:oxidoreductase activity, acting on paired donors, with incorporation or reduction of molecular oxygen"/>
    <property type="evidence" value="ECO:0007669"/>
    <property type="project" value="InterPro"/>
</dbReference>
<evidence type="ECO:0000256" key="2">
    <source>
        <dbReference type="ARBA" id="ARBA00022723"/>
    </source>
</evidence>
<dbReference type="GO" id="GO:0005506">
    <property type="term" value="F:iron ion binding"/>
    <property type="evidence" value="ECO:0007669"/>
    <property type="project" value="InterPro"/>
</dbReference>